<dbReference type="PANTHER" id="PTHR24055">
    <property type="entry name" value="MITOGEN-ACTIVATED PROTEIN KINASE"/>
    <property type="match status" value="1"/>
</dbReference>
<dbReference type="Pfam" id="PF00069">
    <property type="entry name" value="Pkinase"/>
    <property type="match status" value="1"/>
</dbReference>
<gene>
    <name evidence="8" type="ORF">Tco025E_00947</name>
</gene>
<dbReference type="RefSeq" id="XP_029232071.1">
    <property type="nucleotide sequence ID" value="XM_029367886.1"/>
</dbReference>
<keyword evidence="5" id="KW-0067">ATP-binding</keyword>
<dbReference type="InterPro" id="IPR050117">
    <property type="entry name" value="MAPK"/>
</dbReference>
<comment type="caution">
    <text evidence="8">The sequence shown here is derived from an EMBL/GenBank/DDBJ whole genome shotgun (WGS) entry which is preliminary data.</text>
</comment>
<dbReference type="PROSITE" id="PS50011">
    <property type="entry name" value="PROTEIN_KINASE_DOM"/>
    <property type="match status" value="1"/>
</dbReference>
<accession>A0A3R7M5B3</accession>
<proteinExistence type="predicted"/>
<organism evidence="8 9">
    <name type="scientific">Trypanosoma conorhini</name>
    <dbReference type="NCBI Taxonomy" id="83891"/>
    <lineage>
        <taxon>Eukaryota</taxon>
        <taxon>Discoba</taxon>
        <taxon>Euglenozoa</taxon>
        <taxon>Kinetoplastea</taxon>
        <taxon>Metakinetoplastina</taxon>
        <taxon>Trypanosomatida</taxon>
        <taxon>Trypanosomatidae</taxon>
        <taxon>Trypanosoma</taxon>
    </lineage>
</organism>
<dbReference type="InterPro" id="IPR000719">
    <property type="entry name" value="Prot_kinase_dom"/>
</dbReference>
<evidence type="ECO:0000256" key="2">
    <source>
        <dbReference type="ARBA" id="ARBA00022679"/>
    </source>
</evidence>
<sequence>MNAYETLTAVGEGPCSIVYKCRCKATGEIVAVKCFKEMNGNMYAMLATLRELRILRMMRGEPNVVQLKSASRENGKLYLVMECIETNLLDVIRKAPAGVQLPQMRQVFYTLLLGLRSCHRKGVIHRDVKPENVLVRNGLSAVVCDFGASRTVEPPRTAMTTSGGLLNAPEGQLPPLTEYVATRWYRSPEMLLGMPSYSYAADMWAAGAVLAELARGDPLFPGKSEAEQLSLIQQRVGGFPPSMTQNGKCTSMARAILSAHTSHCKTQAELAGDYLNQQYGEALGESGLGLLRSLLTIDPGKRCTVDEALAHSFFDGLVLSGVPPQPRRDSLSKAVPASAGSAPSPILAPNPAVRVDAHDNWFGLGEGRPVQLQEIETLRNSSAAEPRVHDVLPMEVETTHASSASSKARINGDVTADCLTPSSIASSCIDSSPDEEVVGSIKSPANHAAGLTSISLTSSYFFRDLQTGSYSLSSCFSAFSNKAPTRLPVYQSALPTELNKLNVGRTRLPELKKRVVFPMSFLPQTLANDVNKGRSKVNGEASVEGASKAQGTGIKVLRQLSLKRRGRLVFTTKSSVDS</sequence>
<dbReference type="AlphaFoldDB" id="A0A3R7M5B3"/>
<feature type="domain" description="Protein kinase" evidence="7">
    <location>
        <begin position="4"/>
        <end position="314"/>
    </location>
</feature>
<dbReference type="GO" id="GO:0005524">
    <property type="term" value="F:ATP binding"/>
    <property type="evidence" value="ECO:0007669"/>
    <property type="project" value="UniProtKB-KW"/>
</dbReference>
<dbReference type="OrthoDB" id="548217at2759"/>
<reference evidence="8 9" key="1">
    <citation type="journal article" date="2018" name="BMC Genomics">
        <title>Genomic comparison of Trypanosoma conorhini and Trypanosoma rangeli to Trypanosoma cruzi strains of high and low virulence.</title>
        <authorList>
            <person name="Bradwell K.R."/>
            <person name="Koparde V.N."/>
            <person name="Matveyev A.V."/>
            <person name="Serrano M.G."/>
            <person name="Alves J.M."/>
            <person name="Parikh H."/>
            <person name="Huang B."/>
            <person name="Lee V."/>
            <person name="Espinosa-Alvarez O."/>
            <person name="Ortiz P.A."/>
            <person name="Costa-Martins A.G."/>
            <person name="Teixeira M.M."/>
            <person name="Buck G.A."/>
        </authorList>
    </citation>
    <scope>NUCLEOTIDE SEQUENCE [LARGE SCALE GENOMIC DNA]</scope>
    <source>
        <strain evidence="8 9">025E</strain>
    </source>
</reference>
<keyword evidence="3" id="KW-0547">Nucleotide-binding</keyword>
<evidence type="ECO:0000313" key="9">
    <source>
        <dbReference type="Proteomes" id="UP000284403"/>
    </source>
</evidence>
<evidence type="ECO:0000256" key="1">
    <source>
        <dbReference type="ARBA" id="ARBA00022527"/>
    </source>
</evidence>
<dbReference type="Gene3D" id="3.30.200.20">
    <property type="entry name" value="Phosphorylase Kinase, domain 1"/>
    <property type="match status" value="1"/>
</dbReference>
<dbReference type="Proteomes" id="UP000284403">
    <property type="component" value="Unassembled WGS sequence"/>
</dbReference>
<keyword evidence="2 8" id="KW-0808">Transferase</keyword>
<evidence type="ECO:0000256" key="6">
    <source>
        <dbReference type="SAM" id="MobiDB-lite"/>
    </source>
</evidence>
<evidence type="ECO:0000256" key="5">
    <source>
        <dbReference type="ARBA" id="ARBA00022840"/>
    </source>
</evidence>
<dbReference type="EMBL" id="MKKU01000025">
    <property type="protein sequence ID" value="RNF26865.1"/>
    <property type="molecule type" value="Genomic_DNA"/>
</dbReference>
<evidence type="ECO:0000259" key="7">
    <source>
        <dbReference type="PROSITE" id="PS50011"/>
    </source>
</evidence>
<dbReference type="GO" id="GO:0004674">
    <property type="term" value="F:protein serine/threonine kinase activity"/>
    <property type="evidence" value="ECO:0007669"/>
    <property type="project" value="UniProtKB-KW"/>
</dbReference>
<feature type="compositionally biased region" description="Low complexity" evidence="6">
    <location>
        <begin position="332"/>
        <end position="345"/>
    </location>
</feature>
<dbReference type="FunFam" id="1.10.510.10:FF:000624">
    <property type="entry name" value="Mitogen-activated protein kinase"/>
    <property type="match status" value="1"/>
</dbReference>
<dbReference type="InterPro" id="IPR008271">
    <property type="entry name" value="Ser/Thr_kinase_AS"/>
</dbReference>
<dbReference type="SMART" id="SM00220">
    <property type="entry name" value="S_TKc"/>
    <property type="match status" value="1"/>
</dbReference>
<evidence type="ECO:0000313" key="8">
    <source>
        <dbReference type="EMBL" id="RNF26865.1"/>
    </source>
</evidence>
<name>A0A3R7M5B3_9TRYP</name>
<protein>
    <recommendedName>
        <fullName evidence="7">Protein kinase domain-containing protein</fullName>
    </recommendedName>
</protein>
<evidence type="ECO:0000256" key="4">
    <source>
        <dbReference type="ARBA" id="ARBA00022777"/>
    </source>
</evidence>
<dbReference type="PROSITE" id="PS00108">
    <property type="entry name" value="PROTEIN_KINASE_ST"/>
    <property type="match status" value="1"/>
</dbReference>
<dbReference type="Gene3D" id="1.10.510.10">
    <property type="entry name" value="Transferase(Phosphotransferase) domain 1"/>
    <property type="match status" value="1"/>
</dbReference>
<evidence type="ECO:0000256" key="3">
    <source>
        <dbReference type="ARBA" id="ARBA00022741"/>
    </source>
</evidence>
<dbReference type="InterPro" id="IPR011009">
    <property type="entry name" value="Kinase-like_dom_sf"/>
</dbReference>
<keyword evidence="4" id="KW-0418">Kinase</keyword>
<dbReference type="GeneID" id="40314558"/>
<feature type="region of interest" description="Disordered" evidence="6">
    <location>
        <begin position="325"/>
        <end position="345"/>
    </location>
</feature>
<keyword evidence="1" id="KW-0723">Serine/threonine-protein kinase</keyword>
<dbReference type="SUPFAM" id="SSF56112">
    <property type="entry name" value="Protein kinase-like (PK-like)"/>
    <property type="match status" value="1"/>
</dbReference>
<keyword evidence="9" id="KW-1185">Reference proteome</keyword>